<organism evidence="2 3">
    <name type="scientific">Orchesella cincta</name>
    <name type="common">Springtail</name>
    <name type="synonym">Podura cincta</name>
    <dbReference type="NCBI Taxonomy" id="48709"/>
    <lineage>
        <taxon>Eukaryota</taxon>
        <taxon>Metazoa</taxon>
        <taxon>Ecdysozoa</taxon>
        <taxon>Arthropoda</taxon>
        <taxon>Hexapoda</taxon>
        <taxon>Collembola</taxon>
        <taxon>Entomobryomorpha</taxon>
        <taxon>Entomobryoidea</taxon>
        <taxon>Orchesellidae</taxon>
        <taxon>Orchesellinae</taxon>
        <taxon>Orchesella</taxon>
    </lineage>
</organism>
<keyword evidence="1" id="KW-0732">Signal</keyword>
<feature type="signal peptide" evidence="1">
    <location>
        <begin position="1"/>
        <end position="21"/>
    </location>
</feature>
<evidence type="ECO:0000256" key="1">
    <source>
        <dbReference type="SAM" id="SignalP"/>
    </source>
</evidence>
<evidence type="ECO:0000313" key="2">
    <source>
        <dbReference type="EMBL" id="ODM93250.1"/>
    </source>
</evidence>
<dbReference type="Proteomes" id="UP000094527">
    <property type="component" value="Unassembled WGS sequence"/>
</dbReference>
<feature type="chain" id="PRO_5008904130" description="CUB domain-containing protein" evidence="1">
    <location>
        <begin position="22"/>
        <end position="271"/>
    </location>
</feature>
<comment type="caution">
    <text evidence="2">The sequence shown here is derived from an EMBL/GenBank/DDBJ whole genome shotgun (WGS) entry which is preliminary data.</text>
</comment>
<evidence type="ECO:0008006" key="4">
    <source>
        <dbReference type="Google" id="ProtNLM"/>
    </source>
</evidence>
<gene>
    <name evidence="2" type="ORF">Ocin01_13433</name>
</gene>
<evidence type="ECO:0000313" key="3">
    <source>
        <dbReference type="Proteomes" id="UP000094527"/>
    </source>
</evidence>
<accession>A0A1D2MJV5</accession>
<reference evidence="2 3" key="1">
    <citation type="journal article" date="2016" name="Genome Biol. Evol.">
        <title>Gene Family Evolution Reflects Adaptation to Soil Environmental Stressors in the Genome of the Collembolan Orchesella cincta.</title>
        <authorList>
            <person name="Faddeeva-Vakhrusheva A."/>
            <person name="Derks M.F."/>
            <person name="Anvar S.Y."/>
            <person name="Agamennone V."/>
            <person name="Suring W."/>
            <person name="Smit S."/>
            <person name="van Straalen N.M."/>
            <person name="Roelofs D."/>
        </authorList>
    </citation>
    <scope>NUCLEOTIDE SEQUENCE [LARGE SCALE GENOMIC DNA]</scope>
    <source>
        <tissue evidence="2">Mixed pool</tissue>
    </source>
</reference>
<proteinExistence type="predicted"/>
<keyword evidence="3" id="KW-1185">Reference proteome</keyword>
<sequence>MKISSSGIVLLLSLLVANSSAQGTLTECGQAIFADSGTIEYKLDSNYDLWEACAFIVRVRNFSYIQFTLEESGISTRDPHAISILGFNEQNLTEIYRLGPPNTEIVREVKGSIAVVIFKSMISAGRGTGFRLTFQGIRNEKPSTPGFDLVFNNEKSSPLQIPFLDNFTDVASTNLMVFTAGAHMLDDLDTSFKLGLSGHMMEEPYCWDYFDVYSFAYVGELIHEQTFCQLETAEKEFLTGGIFIVFFRNYGGRFTKAIMDWGIVNVYSDDA</sequence>
<protein>
    <recommendedName>
        <fullName evidence="4">CUB domain-containing protein</fullName>
    </recommendedName>
</protein>
<dbReference type="EMBL" id="LJIJ01001039">
    <property type="protein sequence ID" value="ODM93250.1"/>
    <property type="molecule type" value="Genomic_DNA"/>
</dbReference>
<name>A0A1D2MJV5_ORCCI</name>
<dbReference type="AlphaFoldDB" id="A0A1D2MJV5"/>